<evidence type="ECO:0000313" key="1">
    <source>
        <dbReference type="EMBL" id="KAI3787549.1"/>
    </source>
</evidence>
<evidence type="ECO:0000313" key="2">
    <source>
        <dbReference type="Proteomes" id="UP001056120"/>
    </source>
</evidence>
<protein>
    <submittedName>
        <fullName evidence="1">Uncharacterized protein</fullName>
    </submittedName>
</protein>
<dbReference type="Proteomes" id="UP001056120">
    <property type="component" value="Linkage Group LG13"/>
</dbReference>
<accession>A0ACB9GVS8</accession>
<comment type="caution">
    <text evidence="1">The sequence shown here is derived from an EMBL/GenBank/DDBJ whole genome shotgun (WGS) entry which is preliminary data.</text>
</comment>
<name>A0ACB9GVS8_9ASTR</name>
<proteinExistence type="predicted"/>
<keyword evidence="2" id="KW-1185">Reference proteome</keyword>
<organism evidence="1 2">
    <name type="scientific">Smallanthus sonchifolius</name>
    <dbReference type="NCBI Taxonomy" id="185202"/>
    <lineage>
        <taxon>Eukaryota</taxon>
        <taxon>Viridiplantae</taxon>
        <taxon>Streptophyta</taxon>
        <taxon>Embryophyta</taxon>
        <taxon>Tracheophyta</taxon>
        <taxon>Spermatophyta</taxon>
        <taxon>Magnoliopsida</taxon>
        <taxon>eudicotyledons</taxon>
        <taxon>Gunneridae</taxon>
        <taxon>Pentapetalae</taxon>
        <taxon>asterids</taxon>
        <taxon>campanulids</taxon>
        <taxon>Asterales</taxon>
        <taxon>Asteraceae</taxon>
        <taxon>Asteroideae</taxon>
        <taxon>Heliantheae alliance</taxon>
        <taxon>Millerieae</taxon>
        <taxon>Smallanthus</taxon>
    </lineage>
</organism>
<reference evidence="2" key="1">
    <citation type="journal article" date="2022" name="Mol. Ecol. Resour.">
        <title>The genomes of chicory, endive, great burdock and yacon provide insights into Asteraceae palaeo-polyploidization history and plant inulin production.</title>
        <authorList>
            <person name="Fan W."/>
            <person name="Wang S."/>
            <person name="Wang H."/>
            <person name="Wang A."/>
            <person name="Jiang F."/>
            <person name="Liu H."/>
            <person name="Zhao H."/>
            <person name="Xu D."/>
            <person name="Zhang Y."/>
        </authorList>
    </citation>
    <scope>NUCLEOTIDE SEQUENCE [LARGE SCALE GENOMIC DNA]</scope>
    <source>
        <strain evidence="2">cv. Yunnan</strain>
    </source>
</reference>
<gene>
    <name evidence="1" type="ORF">L1987_42098</name>
</gene>
<dbReference type="EMBL" id="CM042030">
    <property type="protein sequence ID" value="KAI3787549.1"/>
    <property type="molecule type" value="Genomic_DNA"/>
</dbReference>
<reference evidence="1 2" key="2">
    <citation type="journal article" date="2022" name="Mol. Ecol. Resour.">
        <title>The genomes of chicory, endive, great burdock and yacon provide insights into Asteraceae paleo-polyploidization history and plant inulin production.</title>
        <authorList>
            <person name="Fan W."/>
            <person name="Wang S."/>
            <person name="Wang H."/>
            <person name="Wang A."/>
            <person name="Jiang F."/>
            <person name="Liu H."/>
            <person name="Zhao H."/>
            <person name="Xu D."/>
            <person name="Zhang Y."/>
        </authorList>
    </citation>
    <scope>NUCLEOTIDE SEQUENCE [LARGE SCALE GENOMIC DNA]</scope>
    <source>
        <strain evidence="2">cv. Yunnan</strain>
        <tissue evidence="1">Leaves</tissue>
    </source>
</reference>
<sequence>MSGHAPVITCSMMHRLYGVIFGDQGIYTMVNWAFVIGEIAPVLVWVARRVFPNQHWITLVNMPVLIGATGSMPPATAVNYTAWIFVGFLSGFVMFRYRPDIWQRHNYVLSGTLDAGLAFMGVLLYLCLGLEDIGLYWWENDLDGCPYASCPTALGVFVEGCPALAF</sequence>